<protein>
    <submittedName>
        <fullName evidence="2">Uncharacterized protein</fullName>
    </submittedName>
</protein>
<reference evidence="2" key="1">
    <citation type="submission" date="2023-07" db="EMBL/GenBank/DDBJ databases">
        <title>A chromosome-level genome assembly of Lolium multiflorum.</title>
        <authorList>
            <person name="Chen Y."/>
            <person name="Copetti D."/>
            <person name="Kolliker R."/>
            <person name="Studer B."/>
        </authorList>
    </citation>
    <scope>NUCLEOTIDE SEQUENCE</scope>
    <source>
        <strain evidence="2">02402/16</strain>
        <tissue evidence="2">Leaf</tissue>
    </source>
</reference>
<proteinExistence type="predicted"/>
<keyword evidence="3" id="KW-1185">Reference proteome</keyword>
<sequence length="132" mass="14695">MTHIRPVFWLPSPWSSAVATWLVGTPCSTSCYSCGLMSTHASVFVDSVGPQVQRFIEQQQVSLKWITQGLSNSVRERSKISLSNKPAITIQEVSCIPNTPNTLVRCIDALVQRTNTEIQVIRMIISGNYNLE</sequence>
<evidence type="ECO:0000313" key="2">
    <source>
        <dbReference type="EMBL" id="KAK1685809.1"/>
    </source>
</evidence>
<feature type="signal peptide" evidence="1">
    <location>
        <begin position="1"/>
        <end position="19"/>
    </location>
</feature>
<evidence type="ECO:0000313" key="3">
    <source>
        <dbReference type="Proteomes" id="UP001231189"/>
    </source>
</evidence>
<comment type="caution">
    <text evidence="2">The sequence shown here is derived from an EMBL/GenBank/DDBJ whole genome shotgun (WGS) entry which is preliminary data.</text>
</comment>
<dbReference type="EMBL" id="JAUUTY010000002">
    <property type="protein sequence ID" value="KAK1685809.1"/>
    <property type="molecule type" value="Genomic_DNA"/>
</dbReference>
<dbReference type="Proteomes" id="UP001231189">
    <property type="component" value="Unassembled WGS sequence"/>
</dbReference>
<feature type="chain" id="PRO_5042127702" evidence="1">
    <location>
        <begin position="20"/>
        <end position="132"/>
    </location>
</feature>
<evidence type="ECO:0000256" key="1">
    <source>
        <dbReference type="SAM" id="SignalP"/>
    </source>
</evidence>
<keyword evidence="1" id="KW-0732">Signal</keyword>
<name>A0AAD8TMG0_LOLMU</name>
<dbReference type="AlphaFoldDB" id="A0AAD8TMG0"/>
<organism evidence="2 3">
    <name type="scientific">Lolium multiflorum</name>
    <name type="common">Italian ryegrass</name>
    <name type="synonym">Lolium perenne subsp. multiflorum</name>
    <dbReference type="NCBI Taxonomy" id="4521"/>
    <lineage>
        <taxon>Eukaryota</taxon>
        <taxon>Viridiplantae</taxon>
        <taxon>Streptophyta</taxon>
        <taxon>Embryophyta</taxon>
        <taxon>Tracheophyta</taxon>
        <taxon>Spermatophyta</taxon>
        <taxon>Magnoliopsida</taxon>
        <taxon>Liliopsida</taxon>
        <taxon>Poales</taxon>
        <taxon>Poaceae</taxon>
        <taxon>BOP clade</taxon>
        <taxon>Pooideae</taxon>
        <taxon>Poodae</taxon>
        <taxon>Poeae</taxon>
        <taxon>Poeae Chloroplast Group 2 (Poeae type)</taxon>
        <taxon>Loliodinae</taxon>
        <taxon>Loliinae</taxon>
        <taxon>Lolium</taxon>
    </lineage>
</organism>
<gene>
    <name evidence="2" type="ORF">QYE76_046657</name>
</gene>
<accession>A0AAD8TMG0</accession>